<dbReference type="Proteomes" id="UP000326202">
    <property type="component" value="Chromosome"/>
</dbReference>
<evidence type="ECO:0000256" key="2">
    <source>
        <dbReference type="ARBA" id="ARBA00023125"/>
    </source>
</evidence>
<dbReference type="PRINTS" id="PR00032">
    <property type="entry name" value="HTHARAC"/>
</dbReference>
<dbReference type="GO" id="GO:0003700">
    <property type="term" value="F:DNA-binding transcription factor activity"/>
    <property type="evidence" value="ECO:0007669"/>
    <property type="project" value="InterPro"/>
</dbReference>
<dbReference type="PANTHER" id="PTHR43130">
    <property type="entry name" value="ARAC-FAMILY TRANSCRIPTIONAL REGULATOR"/>
    <property type="match status" value="1"/>
</dbReference>
<gene>
    <name evidence="5" type="ORF">FRZ44_43620</name>
</gene>
<dbReference type="SUPFAM" id="SSF52317">
    <property type="entry name" value="Class I glutamine amidotransferase-like"/>
    <property type="match status" value="1"/>
</dbReference>
<dbReference type="RefSeq" id="WP_151179146.1">
    <property type="nucleotide sequence ID" value="NZ_CP042906.1"/>
</dbReference>
<dbReference type="PROSITE" id="PS01124">
    <property type="entry name" value="HTH_ARAC_FAMILY_2"/>
    <property type="match status" value="1"/>
</dbReference>
<dbReference type="AlphaFoldDB" id="A0A5J6MSM0"/>
<keyword evidence="3" id="KW-0804">Transcription</keyword>
<keyword evidence="2" id="KW-0238">DNA-binding</keyword>
<dbReference type="InterPro" id="IPR018060">
    <property type="entry name" value="HTH_AraC"/>
</dbReference>
<reference evidence="5 6" key="1">
    <citation type="submission" date="2019-08" db="EMBL/GenBank/DDBJ databases">
        <title>Hyperibacter terrae gen. nov., sp. nov. and Hyperibacter viscosus sp. nov., two new members in the family Rhodospirillaceae isolated from the rhizosphere of Hypericum perforatum.</title>
        <authorList>
            <person name="Noviana Z."/>
        </authorList>
    </citation>
    <scope>NUCLEOTIDE SEQUENCE [LARGE SCALE GENOMIC DNA]</scope>
    <source>
        <strain evidence="5 6">R5913</strain>
    </source>
</reference>
<dbReference type="GO" id="GO:0043565">
    <property type="term" value="F:sequence-specific DNA binding"/>
    <property type="evidence" value="ECO:0007669"/>
    <property type="project" value="InterPro"/>
</dbReference>
<dbReference type="EMBL" id="CP042906">
    <property type="protein sequence ID" value="QEX19050.1"/>
    <property type="molecule type" value="Genomic_DNA"/>
</dbReference>
<proteinExistence type="predicted"/>
<feature type="domain" description="HTH araC/xylS-type" evidence="4">
    <location>
        <begin position="226"/>
        <end position="324"/>
    </location>
</feature>
<dbReference type="Gene3D" id="1.10.10.60">
    <property type="entry name" value="Homeodomain-like"/>
    <property type="match status" value="1"/>
</dbReference>
<evidence type="ECO:0000313" key="5">
    <source>
        <dbReference type="EMBL" id="QEX19050.1"/>
    </source>
</evidence>
<dbReference type="Pfam" id="PF01965">
    <property type="entry name" value="DJ-1_PfpI"/>
    <property type="match status" value="1"/>
</dbReference>
<name>A0A5J6MSM0_9PROT</name>
<evidence type="ECO:0000256" key="3">
    <source>
        <dbReference type="ARBA" id="ARBA00023163"/>
    </source>
</evidence>
<dbReference type="SUPFAM" id="SSF46689">
    <property type="entry name" value="Homeodomain-like"/>
    <property type="match status" value="2"/>
</dbReference>
<accession>A0A5J6MSM0</accession>
<dbReference type="Pfam" id="PF12833">
    <property type="entry name" value="HTH_18"/>
    <property type="match status" value="1"/>
</dbReference>
<keyword evidence="6" id="KW-1185">Reference proteome</keyword>
<dbReference type="InterPro" id="IPR009057">
    <property type="entry name" value="Homeodomain-like_sf"/>
</dbReference>
<evidence type="ECO:0000313" key="6">
    <source>
        <dbReference type="Proteomes" id="UP000326202"/>
    </source>
</evidence>
<dbReference type="Gene3D" id="3.40.50.880">
    <property type="match status" value="1"/>
</dbReference>
<dbReference type="InterPro" id="IPR029062">
    <property type="entry name" value="Class_I_gatase-like"/>
</dbReference>
<dbReference type="InterPro" id="IPR018062">
    <property type="entry name" value="HTH_AraC-typ_CS"/>
</dbReference>
<dbReference type="InterPro" id="IPR052158">
    <property type="entry name" value="INH-QAR"/>
</dbReference>
<organism evidence="5 6">
    <name type="scientific">Hypericibacter terrae</name>
    <dbReference type="NCBI Taxonomy" id="2602015"/>
    <lineage>
        <taxon>Bacteria</taxon>
        <taxon>Pseudomonadati</taxon>
        <taxon>Pseudomonadota</taxon>
        <taxon>Alphaproteobacteria</taxon>
        <taxon>Rhodospirillales</taxon>
        <taxon>Dongiaceae</taxon>
        <taxon>Hypericibacter</taxon>
    </lineage>
</organism>
<sequence length="335" mass="36623">MKRSDSPAPIPQTQRIGFLLLPDFPQICLAAAIEPLFIANWLSGGPLYRWETLSLDGTPVRASNGTAVAVDSAVSEDVRFDALFLLASFDVKRQTADRKLRAWLRRVARHGATLGAIETAAELLAAAGLLEDQPAAIHWDNLQGFQESHGRARAVQQLYTMAPGRLTCAGGSAVFDMMLAWIATQHGEALAAEIAGHLLLDRIRPPEEAQPVPGVERRPVADPILRRAIALMEQTVEEPLSCPAIADQVGLSMRQLQRLFERELGSSPARHYMQIRLAKAHALLQQTALGVTEIAMSAGFGSLEHFSRAYRARFGLAPSRDRRQTVSAPTMRRSG</sequence>
<dbReference type="InterPro" id="IPR002818">
    <property type="entry name" value="DJ-1/PfpI"/>
</dbReference>
<dbReference type="PANTHER" id="PTHR43130:SF3">
    <property type="entry name" value="HTH-TYPE TRANSCRIPTIONAL REGULATOR RV1931C"/>
    <property type="match status" value="1"/>
</dbReference>
<dbReference type="CDD" id="cd03136">
    <property type="entry name" value="GATase1_AraC_ArgR_like"/>
    <property type="match status" value="1"/>
</dbReference>
<dbReference type="OrthoDB" id="9793400at2"/>
<keyword evidence="1" id="KW-0805">Transcription regulation</keyword>
<evidence type="ECO:0000256" key="1">
    <source>
        <dbReference type="ARBA" id="ARBA00023015"/>
    </source>
</evidence>
<protein>
    <submittedName>
        <fullName evidence="5">AraC family transcriptional regulator</fullName>
    </submittedName>
</protein>
<dbReference type="PROSITE" id="PS00041">
    <property type="entry name" value="HTH_ARAC_FAMILY_1"/>
    <property type="match status" value="1"/>
</dbReference>
<dbReference type="KEGG" id="htq:FRZ44_43620"/>
<evidence type="ECO:0000259" key="4">
    <source>
        <dbReference type="PROSITE" id="PS01124"/>
    </source>
</evidence>
<dbReference type="InterPro" id="IPR020449">
    <property type="entry name" value="Tscrpt_reg_AraC-type_HTH"/>
</dbReference>
<dbReference type="SMART" id="SM00342">
    <property type="entry name" value="HTH_ARAC"/>
    <property type="match status" value="1"/>
</dbReference>